<feature type="compositionally biased region" description="Polar residues" evidence="1">
    <location>
        <begin position="668"/>
        <end position="678"/>
    </location>
</feature>
<feature type="compositionally biased region" description="Basic and acidic residues" evidence="1">
    <location>
        <begin position="1316"/>
        <end position="1348"/>
    </location>
</feature>
<name>A0A8J0VC23_XENLA</name>
<feature type="compositionally biased region" description="Polar residues" evidence="1">
    <location>
        <begin position="1921"/>
        <end position="1930"/>
    </location>
</feature>
<feature type="compositionally biased region" description="Polar residues" evidence="1">
    <location>
        <begin position="485"/>
        <end position="509"/>
    </location>
</feature>
<dbReference type="CTD" id="108715698"/>
<feature type="compositionally biased region" description="Polar residues" evidence="1">
    <location>
        <begin position="457"/>
        <end position="469"/>
    </location>
</feature>
<feature type="compositionally biased region" description="Polar residues" evidence="1">
    <location>
        <begin position="1973"/>
        <end position="1983"/>
    </location>
</feature>
<evidence type="ECO:0000259" key="2">
    <source>
        <dbReference type="SMART" id="SM01319"/>
    </source>
</evidence>
<feature type="compositionally biased region" description="Basic and acidic residues" evidence="1">
    <location>
        <begin position="591"/>
        <end position="602"/>
    </location>
</feature>
<feature type="compositionally biased region" description="Basic and acidic residues" evidence="1">
    <location>
        <begin position="528"/>
        <end position="545"/>
    </location>
</feature>
<feature type="compositionally biased region" description="Basic and acidic residues" evidence="1">
    <location>
        <begin position="82"/>
        <end position="92"/>
    </location>
</feature>
<feature type="region of interest" description="Disordered" evidence="1">
    <location>
        <begin position="1199"/>
        <end position="1231"/>
    </location>
</feature>
<feature type="compositionally biased region" description="Polar residues" evidence="1">
    <location>
        <begin position="347"/>
        <end position="369"/>
    </location>
</feature>
<feature type="compositionally biased region" description="Polar residues" evidence="1">
    <location>
        <begin position="2118"/>
        <end position="2127"/>
    </location>
</feature>
<feature type="compositionally biased region" description="Basic and acidic residues" evidence="1">
    <location>
        <begin position="890"/>
        <end position="901"/>
    </location>
</feature>
<feature type="compositionally biased region" description="Polar residues" evidence="1">
    <location>
        <begin position="1444"/>
        <end position="1454"/>
    </location>
</feature>
<feature type="region of interest" description="Disordered" evidence="1">
    <location>
        <begin position="264"/>
        <end position="284"/>
    </location>
</feature>
<reference evidence="4 5" key="1">
    <citation type="submission" date="2025-04" db="UniProtKB">
        <authorList>
            <consortium name="RefSeq"/>
        </authorList>
    </citation>
    <scope>IDENTIFICATION</scope>
    <source>
        <strain evidence="4 5">J_2021</strain>
        <tissue evidence="4 5">Erythrocytes</tissue>
    </source>
</reference>
<dbReference type="RefSeq" id="XP_018116594.2">
    <property type="nucleotide sequence ID" value="XM_018261105.2"/>
</dbReference>
<protein>
    <submittedName>
        <fullName evidence="4 5">Uncharacterized protein LOC108715698 isoform X1</fullName>
    </submittedName>
</protein>
<dbReference type="Proteomes" id="UP000186698">
    <property type="component" value="Chromosome 1L"/>
</dbReference>
<feature type="compositionally biased region" description="Basic and acidic residues" evidence="1">
    <location>
        <begin position="568"/>
        <end position="579"/>
    </location>
</feature>
<feature type="compositionally biased region" description="Polar residues" evidence="1">
    <location>
        <begin position="2093"/>
        <end position="2102"/>
    </location>
</feature>
<dbReference type="InterPro" id="IPR040006">
    <property type="entry name" value="TNKS1BP1-like"/>
</dbReference>
<dbReference type="GeneID" id="108715698"/>
<feature type="compositionally biased region" description="Polar residues" evidence="1">
    <location>
        <begin position="2148"/>
        <end position="2158"/>
    </location>
</feature>
<feature type="compositionally biased region" description="Polar residues" evidence="1">
    <location>
        <begin position="101"/>
        <end position="116"/>
    </location>
</feature>
<feature type="compositionally biased region" description="Low complexity" evidence="1">
    <location>
        <begin position="2307"/>
        <end position="2326"/>
    </location>
</feature>
<feature type="compositionally biased region" description="Polar residues" evidence="1">
    <location>
        <begin position="1082"/>
        <end position="1092"/>
    </location>
</feature>
<accession>A0A8J0VC23</accession>
<feature type="compositionally biased region" description="Low complexity" evidence="1">
    <location>
        <begin position="232"/>
        <end position="243"/>
    </location>
</feature>
<keyword evidence="3" id="KW-1185">Reference proteome</keyword>
<feature type="compositionally biased region" description="Polar residues" evidence="1">
    <location>
        <begin position="622"/>
        <end position="632"/>
    </location>
</feature>
<gene>
    <name evidence="4 5" type="primary">LOC108715698</name>
</gene>
<dbReference type="InterPro" id="IPR032764">
    <property type="entry name" value="Tankyrase-bd_C"/>
</dbReference>
<evidence type="ECO:0000313" key="5">
    <source>
        <dbReference type="RefSeq" id="XP_018116594.2"/>
    </source>
</evidence>
<feature type="region of interest" description="Disordered" evidence="1">
    <location>
        <begin position="175"/>
        <end position="252"/>
    </location>
</feature>
<feature type="compositionally biased region" description="Polar residues" evidence="1">
    <location>
        <begin position="320"/>
        <end position="332"/>
    </location>
</feature>
<feature type="compositionally biased region" description="Low complexity" evidence="1">
    <location>
        <begin position="2230"/>
        <end position="2243"/>
    </location>
</feature>
<feature type="compositionally biased region" description="Basic and acidic residues" evidence="1">
    <location>
        <begin position="1143"/>
        <end position="1155"/>
    </location>
</feature>
<feature type="region of interest" description="Disordered" evidence="1">
    <location>
        <begin position="1311"/>
        <end position="1362"/>
    </location>
</feature>
<feature type="compositionally biased region" description="Polar residues" evidence="1">
    <location>
        <begin position="714"/>
        <end position="724"/>
    </location>
</feature>
<dbReference type="OrthoDB" id="9950932at2759"/>
<feature type="compositionally biased region" description="Polar residues" evidence="1">
    <location>
        <begin position="9"/>
        <end position="52"/>
    </location>
</feature>
<dbReference type="Pfam" id="PF15327">
    <property type="entry name" value="Tankyrase_bdg_C"/>
    <property type="match status" value="1"/>
</dbReference>
<dbReference type="PANTHER" id="PTHR22042:SF3">
    <property type="entry name" value="RIKEN CDNA 2900026A02 GENE"/>
    <property type="match status" value="1"/>
</dbReference>
<feature type="region of interest" description="Disordered" evidence="1">
    <location>
        <begin position="1964"/>
        <end position="1998"/>
    </location>
</feature>
<feature type="compositionally biased region" description="Basic and acidic residues" evidence="1">
    <location>
        <begin position="1120"/>
        <end position="1134"/>
    </location>
</feature>
<feature type="region of interest" description="Disordered" evidence="1">
    <location>
        <begin position="1909"/>
        <end position="1942"/>
    </location>
</feature>
<feature type="region of interest" description="Disordered" evidence="1">
    <location>
        <begin position="1437"/>
        <end position="1463"/>
    </location>
</feature>
<dbReference type="PANTHER" id="PTHR22042">
    <property type="entry name" value="TANKYRASE 1 BINDING PROTEIN"/>
    <property type="match status" value="1"/>
</dbReference>
<evidence type="ECO:0000313" key="3">
    <source>
        <dbReference type="Proteomes" id="UP000186698"/>
    </source>
</evidence>
<organism evidence="3 4">
    <name type="scientific">Xenopus laevis</name>
    <name type="common">African clawed frog</name>
    <dbReference type="NCBI Taxonomy" id="8355"/>
    <lineage>
        <taxon>Eukaryota</taxon>
        <taxon>Metazoa</taxon>
        <taxon>Chordata</taxon>
        <taxon>Craniata</taxon>
        <taxon>Vertebrata</taxon>
        <taxon>Euteleostomi</taxon>
        <taxon>Amphibia</taxon>
        <taxon>Batrachia</taxon>
        <taxon>Anura</taxon>
        <taxon>Pipoidea</taxon>
        <taxon>Pipidae</taxon>
        <taxon>Xenopodinae</taxon>
        <taxon>Xenopus</taxon>
        <taxon>Xenopus</taxon>
    </lineage>
</organism>
<feature type="compositionally biased region" description="Basic and acidic residues" evidence="1">
    <location>
        <begin position="267"/>
        <end position="279"/>
    </location>
</feature>
<feature type="domain" description="Tankyrase 1-binding protein C-terminal" evidence="2">
    <location>
        <begin position="2197"/>
        <end position="2359"/>
    </location>
</feature>
<feature type="region of interest" description="Disordered" evidence="1">
    <location>
        <begin position="485"/>
        <end position="1155"/>
    </location>
</feature>
<evidence type="ECO:0000256" key="1">
    <source>
        <dbReference type="SAM" id="MobiDB-lite"/>
    </source>
</evidence>
<feature type="compositionally biased region" description="Basic and acidic residues" evidence="1">
    <location>
        <begin position="1984"/>
        <end position="1995"/>
    </location>
</feature>
<dbReference type="SMART" id="SM01319">
    <property type="entry name" value="Tankyrase_bdg_C"/>
    <property type="match status" value="1"/>
</dbReference>
<dbReference type="KEGG" id="xla:108715698"/>
<proteinExistence type="predicted"/>
<evidence type="ECO:0000313" key="4">
    <source>
        <dbReference type="RefSeq" id="XP_018116584.2"/>
    </source>
</evidence>
<feature type="compositionally biased region" description="Basic and acidic residues" evidence="1">
    <location>
        <begin position="1911"/>
        <end position="1920"/>
    </location>
</feature>
<feature type="region of interest" description="Disordered" evidence="1">
    <location>
        <begin position="2220"/>
        <end position="2368"/>
    </location>
</feature>
<feature type="compositionally biased region" description="Basic and acidic residues" evidence="1">
    <location>
        <begin position="2261"/>
        <end position="2276"/>
    </location>
</feature>
<sequence length="2368" mass="268606">MATKVELTSPLSSRTPQASLSDILNEVNTPRTYTSPLSDASNKSNDSSLTSPIITAETDNLASKSVSMLTVRSRPRLSPKPFSKEKPPDYRIGRNLMPFVSNDTPSRLATSTSENKQNNDSERMNRRIFRDSQQQSIEEKEATKAVAASFASTAEIQMQNPSNLGTPTNTAENVAFTSRSNEKEPSPKPEVPTKPPVISNALEKLQPKDTTSHLPSSRIYPSDVATEKNNKSSLEFESQDSSSVRAQLRPRRRPVSAVFLESINDPAPDRSEATDEKTCGRKPRPLSVDLTAKFETRGSLVHKNSFDETKENMPLKKDPTCSSITEENSELSLKQDGGLHEVRSKNHGNGSSRCQTTTEVFNRNKQSETSVKESVLNNTTKEKKDQDFGDGGETQSKVHLTEKSNARSTLQEGKPLFPESQVQPSDDIGITPGTINRRISLLLANSGSSVEVSESSTPEQGKGSSNVQQRIRGYSSENVEIKLSKTQTFLQPQDHSSELTKTLSNSQPNEEIKETKTKEQQTFNVSSDSKKTMDTKDSQVSEEKQWTSWRSLRKSDWYQQSEASPDVPIERKSSLRKSDWYQQSEACPDVPIERKSSLRKSDWYQQSEASPDVPIERKSSLRKSNWNQQSEASPDAPIESKSSLRKSDWYPQSEASPDDPIESKSSLRKSNWNQQSEASPDVPIERKSSLRKSDWYQQSEASPDVPIERKSSLRKSNWNQQSEASPDAPIESKSSLRKSDWYPQSEASPDDPIESKSSLKKSDWYPQSEASPDVPIERKSSLRKSNWNQQSEASPDAPIESKSSFRKSDWYPQSEASPDAPIESKSSLRKSDWYPQSEASPDAPIESKSSLRKSDWYPQSEASPDDPIESISSLRKSDWYPQSEASPDVPIERKSSLRKSDWYPQSEASPDAPIESKSSLRKSDWYPQSEASPDAPIESKSSLRKSDWYPQSEASPDAPIESKSSLRKSDWYPQSEASPDDPIESKSSLRKSNWNQQSEASPDVPIERKSSLRKSDWYPQSEASPDAPIESKSSLRKSDWYPQSEASPDVPIERKSSLRKLNWNPQSEASPDVPIERKSSLRKSNWNQQSEASPDAPIESKSSLRKSEWYPQSEASPDVPIERKSSLRKSDWYRQSEAYPDVPNERKSLSSKEKTFDIATENTSEMEKIAGGNEFRTVRATMFEHNIERHNIERHSVNESGFPRQTVPDKHTKIKSPANESRGWTDCQEGDNSAKYQQGTEMLNTIIPQAGVLEKSSYIASHSPYTCTNVEVDLSKQRIEPRYEIVQTIGEKVSSESIQLLPEQNVRTLRSRRSFSRKEIEQERSKLDGDMHDRPWSRLQRSKSEYRKRNTQGSSQGSFKDKDFNLEDKYDFRAEIRPPIIATADNVFKTDRTGLTESKADALKIYAVQDKDYKTEKAKLWEESKLWAHLKEKESSKGLEHSSFRSPAENQTVSGKELQGGGQRDFLKSQTYHASKGSAENDAQIASMIDSKDETGVYGEQFHSSRVRNFKENENQPYRSFIKNDLELLHKSTSRDESMDVFESVLNNGIEQMKKNLSAHSSSMETKLDSRIDEYFTEQKWKREKLFPLNDSSKVENTSDLITSTTNEVSTRNRGVADKNQDILNKFPQDTKATYFAVTCFDKKEKNESDLGTSINFQSGNLVVKEDSNNRLYVASHNNFYSDSGDGKQDFQIRRESNIKSTSRCQAIVESDFTVKSDVMGSEILRPNTIDLDLLQERHRQEPYVEESRLTYQDSSAELSAKDYDHKSDNKSHREAEQFDLKGTYRSQVVDIDALMVDYKVSQNNNPDQGKSWEMSRSFRECSEKNDSRKWKDPDVKPFTYKEGIKYETVSSWYTSQEHSEHELKTEDLKFTQFKNEGQSTDFTNTVETDNLKHQSISKNIRTLDALLDSSRGRQRDHKSSTSLLQNSYDLETERQPSKSFTKEAGFIELSVDDEDDIKLKHQTAGDIRLKHQTPSQTASKSSVVEKKPAYSERRRPAKSTDLVALILEDKERRRQNRLKQGPTDEYNAQPLSRRHFSEQEHIQSGNKRHSQDYSTSIYHSKTVEVVTESSHRRSAKQQRGRAELPQLDQLKQCVTRSSTTNKDTDSLVQESDKRYGTWSQEQQQSEDGFVADSPSFGDISNRKHTPQSRLSSVSQSETDQHDFLSDPKSSAVDASSMDIDSTDGTGSTISLHEAKAEDFSFIDQTLVLDSTALKTRVQLNRKSQRRAPSQSQRKSRLLLSSSHLDVIEDTDSPWMYTDSTEEKPVKEESEEEKPQRTPVQQQRMPMFPGMDPSALKAQLRKRQDPENNSESPSQPSRSPKSPLPQGTLGIKLLPTSSDKQERGPEESPAWLKELKSKKRLSQYENQT</sequence>
<feature type="compositionally biased region" description="Basic and acidic residues" evidence="1">
    <location>
        <begin position="683"/>
        <end position="694"/>
    </location>
</feature>
<feature type="compositionally biased region" description="Basic and acidic residues" evidence="1">
    <location>
        <begin position="1005"/>
        <end position="1016"/>
    </location>
</feature>
<feature type="compositionally biased region" description="Polar residues" evidence="1">
    <location>
        <begin position="990"/>
        <end position="1000"/>
    </location>
</feature>
<feature type="compositionally biased region" description="Polar residues" evidence="1">
    <location>
        <begin position="783"/>
        <end position="793"/>
    </location>
</feature>
<feature type="region of interest" description="Disordered" evidence="1">
    <location>
        <begin position="310"/>
        <end position="433"/>
    </location>
</feature>
<feature type="region of interest" description="Disordered" evidence="1">
    <location>
        <begin position="72"/>
        <end position="125"/>
    </location>
</feature>
<feature type="region of interest" description="Disordered" evidence="1">
    <location>
        <begin position="1"/>
        <end position="52"/>
    </location>
</feature>
<feature type="compositionally biased region" description="Basic and acidic residues" evidence="1">
    <location>
        <begin position="510"/>
        <end position="519"/>
    </location>
</feature>
<feature type="compositionally biased region" description="Basic and acidic residues" evidence="1">
    <location>
        <begin position="2103"/>
        <end position="2116"/>
    </location>
</feature>
<feature type="region of interest" description="Disordered" evidence="1">
    <location>
        <begin position="2014"/>
        <end position="2186"/>
    </location>
</feature>
<dbReference type="RefSeq" id="XP_018116584.2">
    <property type="nucleotide sequence ID" value="XM_018261095.2"/>
</dbReference>
<feature type="compositionally biased region" description="Basic and acidic residues" evidence="1">
    <location>
        <begin position="310"/>
        <end position="319"/>
    </location>
</feature>
<feature type="region of interest" description="Disordered" evidence="1">
    <location>
        <begin position="449"/>
        <end position="473"/>
    </location>
</feature>